<accession>M3C4A4</accession>
<dbReference type="EMBL" id="AORZ01000066">
    <property type="protein sequence ID" value="EME98786.1"/>
    <property type="molecule type" value="Genomic_DNA"/>
</dbReference>
<comment type="caution">
    <text evidence="1">The sequence shown here is derived from an EMBL/GenBank/DDBJ whole genome shotgun (WGS) entry which is preliminary data.</text>
</comment>
<proteinExistence type="predicted"/>
<protein>
    <submittedName>
        <fullName evidence="1">Uncharacterized protein</fullName>
    </submittedName>
</protein>
<evidence type="ECO:0000313" key="2">
    <source>
        <dbReference type="Proteomes" id="UP000011740"/>
    </source>
</evidence>
<evidence type="ECO:0000313" key="1">
    <source>
        <dbReference type="EMBL" id="EME98786.1"/>
    </source>
</evidence>
<sequence>MSMRVWSQRVRRGDTVLDRGEEREVKAVRIEDRAGGREVVLVFKAGGLLRLAGTDSVEVVPDGGTARRRDTR</sequence>
<dbReference type="STRING" id="1223523.H340_19698"/>
<reference evidence="1 2" key="1">
    <citation type="journal article" date="2013" name="Genome Announc.">
        <title>Whole-Genome Shotgun Assembly and Analysis of the Genome of Streptomyces mobaraensis DSM 40847, a Strain for Industrial Production of Microbial Transglutaminase.</title>
        <authorList>
            <person name="Yang H."/>
            <person name="He T."/>
            <person name="Wu W."/>
            <person name="Zhu W."/>
            <person name="Lu B."/>
            <person name="Sun W."/>
        </authorList>
    </citation>
    <scope>NUCLEOTIDE SEQUENCE [LARGE SCALE GENOMIC DNA]</scope>
    <source>
        <strain evidence="1 2">DSM 40847</strain>
    </source>
</reference>
<name>M3C4A4_STRM1</name>
<gene>
    <name evidence="1" type="ORF">H340_19698</name>
</gene>
<organism evidence="1 2">
    <name type="scientific">Streptomyces mobaraensis (strain ATCC 29032 / DSM 40847 / JCM 4168 / NBRC 13819 / NCIMB 11159 / IPCR 16-22)</name>
    <dbReference type="NCBI Taxonomy" id="1223523"/>
    <lineage>
        <taxon>Bacteria</taxon>
        <taxon>Bacillati</taxon>
        <taxon>Actinomycetota</taxon>
        <taxon>Actinomycetes</taxon>
        <taxon>Kitasatosporales</taxon>
        <taxon>Streptomycetaceae</taxon>
        <taxon>Streptomyces</taxon>
    </lineage>
</organism>
<dbReference type="Proteomes" id="UP000011740">
    <property type="component" value="Unassembled WGS sequence"/>
</dbReference>
<dbReference type="AlphaFoldDB" id="M3C4A4"/>
<dbReference type="PATRIC" id="fig|1223523.3.peg.4010"/>